<feature type="signal peptide" evidence="2">
    <location>
        <begin position="1"/>
        <end position="25"/>
    </location>
</feature>
<dbReference type="AlphaFoldDB" id="A0A5D2I476"/>
<feature type="chain" id="PRO_5023146309" evidence="2">
    <location>
        <begin position="26"/>
        <end position="80"/>
    </location>
</feature>
<feature type="compositionally biased region" description="Pro residues" evidence="1">
    <location>
        <begin position="71"/>
        <end position="80"/>
    </location>
</feature>
<reference evidence="3 4" key="1">
    <citation type="submission" date="2019-07" db="EMBL/GenBank/DDBJ databases">
        <title>WGS assembly of Gossypium tomentosum.</title>
        <authorList>
            <person name="Chen Z.J."/>
            <person name="Sreedasyam A."/>
            <person name="Ando A."/>
            <person name="Song Q."/>
            <person name="De L."/>
            <person name="Hulse-Kemp A."/>
            <person name="Ding M."/>
            <person name="Ye W."/>
            <person name="Kirkbride R."/>
            <person name="Jenkins J."/>
            <person name="Plott C."/>
            <person name="Lovell J."/>
            <person name="Lin Y.-M."/>
            <person name="Vaughn R."/>
            <person name="Liu B."/>
            <person name="Li W."/>
            <person name="Simpson S."/>
            <person name="Scheffler B."/>
            <person name="Saski C."/>
            <person name="Grover C."/>
            <person name="Hu G."/>
            <person name="Conover J."/>
            <person name="Carlson J."/>
            <person name="Shu S."/>
            <person name="Boston L."/>
            <person name="Williams M."/>
            <person name="Peterson D."/>
            <person name="Mcgee K."/>
            <person name="Jones D."/>
            <person name="Wendel J."/>
            <person name="Stelly D."/>
            <person name="Grimwood J."/>
            <person name="Schmutz J."/>
        </authorList>
    </citation>
    <scope>NUCLEOTIDE SEQUENCE [LARGE SCALE GENOMIC DNA]</scope>
    <source>
        <strain evidence="3">7179.01</strain>
    </source>
</reference>
<name>A0A5D2I476_GOSTO</name>
<evidence type="ECO:0000256" key="2">
    <source>
        <dbReference type="SAM" id="SignalP"/>
    </source>
</evidence>
<accession>A0A5D2I476</accession>
<proteinExistence type="predicted"/>
<gene>
    <name evidence="3" type="ORF">ES332_D12G017600v1</name>
</gene>
<keyword evidence="4" id="KW-1185">Reference proteome</keyword>
<feature type="compositionally biased region" description="Low complexity" evidence="1">
    <location>
        <begin position="60"/>
        <end position="70"/>
    </location>
</feature>
<dbReference type="EMBL" id="CM017634">
    <property type="protein sequence ID" value="TYH37102.1"/>
    <property type="molecule type" value="Genomic_DNA"/>
</dbReference>
<evidence type="ECO:0000256" key="1">
    <source>
        <dbReference type="SAM" id="MobiDB-lite"/>
    </source>
</evidence>
<sequence>MASFNCFVLALFMALSFSSVNVGLAAPNMPTLPQPSIANPVALPPLPTIPTLPPLPSLPSIPTLPTTIPSFSPPPARTTP</sequence>
<evidence type="ECO:0000313" key="4">
    <source>
        <dbReference type="Proteomes" id="UP000322667"/>
    </source>
</evidence>
<evidence type="ECO:0000313" key="3">
    <source>
        <dbReference type="EMBL" id="TYH37102.1"/>
    </source>
</evidence>
<keyword evidence="2" id="KW-0732">Signal</keyword>
<dbReference type="Proteomes" id="UP000322667">
    <property type="component" value="Chromosome D12"/>
</dbReference>
<protein>
    <submittedName>
        <fullName evidence="3">Uncharacterized protein</fullName>
    </submittedName>
</protein>
<feature type="region of interest" description="Disordered" evidence="1">
    <location>
        <begin position="57"/>
        <end position="80"/>
    </location>
</feature>
<organism evidence="3 4">
    <name type="scientific">Gossypium tomentosum</name>
    <name type="common">Hawaiian cotton</name>
    <name type="synonym">Gossypium sandvicense</name>
    <dbReference type="NCBI Taxonomy" id="34277"/>
    <lineage>
        <taxon>Eukaryota</taxon>
        <taxon>Viridiplantae</taxon>
        <taxon>Streptophyta</taxon>
        <taxon>Embryophyta</taxon>
        <taxon>Tracheophyta</taxon>
        <taxon>Spermatophyta</taxon>
        <taxon>Magnoliopsida</taxon>
        <taxon>eudicotyledons</taxon>
        <taxon>Gunneridae</taxon>
        <taxon>Pentapetalae</taxon>
        <taxon>rosids</taxon>
        <taxon>malvids</taxon>
        <taxon>Malvales</taxon>
        <taxon>Malvaceae</taxon>
        <taxon>Malvoideae</taxon>
        <taxon>Gossypium</taxon>
    </lineage>
</organism>